<feature type="compositionally biased region" description="Low complexity" evidence="1">
    <location>
        <begin position="9"/>
        <end position="43"/>
    </location>
</feature>
<sequence>MVSVVALMSSPTSKTASPSTVASSALAAAPAPPAAARASTTSTVIEEVPAEEPTELASRTPTPPMPPPSAAPPVIDKIAEDPDSFGDSDSGSDSPSAPSLATEAEERICELLNTSWQYTLESVCQAIVSRLAEMLRFYATLLWEPNDRGRTAFKRRLDAARSFEDVIMYSEPISADALTEIGRELAEAPTSLKSTEATRAKMEFKFVRSHEVALNTHISKMNAVIKGRQAMYDRLENRLHLAHRSSEIQRGASVKRLEKAKSALGSRIRLKDMDPEALVPMVEEKASSKSKAKPPPVDKACVKSSPKEKKKVSPKSAAQKKTSTKTKTSTASKKKSKSSPNKAKSFKKVESQTASTMLHWILTCRTGSRTPEFTTVSAQKYWVKLEHSFMSSPVPADAEFKCTTIGIEKFSKFMSDDSPVFRGADEDEEMKDGAVGEYDPSCPALTGAPVPSDAAFVTTMDLDQDSADNASAGPRDDEADAALILLFVDSSPPSKSGVVAEI</sequence>
<dbReference type="Proteomes" id="UP000198211">
    <property type="component" value="Unassembled WGS sequence"/>
</dbReference>
<feature type="region of interest" description="Disordered" evidence="1">
    <location>
        <begin position="1"/>
        <end position="102"/>
    </location>
</feature>
<protein>
    <submittedName>
        <fullName evidence="2">Uncharacterized protein</fullName>
    </submittedName>
</protein>
<reference evidence="3" key="1">
    <citation type="submission" date="2017-03" db="EMBL/GenBank/DDBJ databases">
        <title>Phytopthora megakarya and P. palmivora, two closely related causual agents of cacao black pod achieved similar genome size and gene model numbers by different mechanisms.</title>
        <authorList>
            <person name="Ali S."/>
            <person name="Shao J."/>
            <person name="Larry D.J."/>
            <person name="Kronmiller B."/>
            <person name="Shen D."/>
            <person name="Strem M.D."/>
            <person name="Melnick R.L."/>
            <person name="Guiltinan M.J."/>
            <person name="Tyler B.M."/>
            <person name="Meinhardt L.W."/>
            <person name="Bailey B.A."/>
        </authorList>
    </citation>
    <scope>NUCLEOTIDE SEQUENCE [LARGE SCALE GENOMIC DNA]</scope>
    <source>
        <strain evidence="3">zdho120</strain>
    </source>
</reference>
<organism evidence="2 3">
    <name type="scientific">Phytophthora megakarya</name>
    <dbReference type="NCBI Taxonomy" id="4795"/>
    <lineage>
        <taxon>Eukaryota</taxon>
        <taxon>Sar</taxon>
        <taxon>Stramenopiles</taxon>
        <taxon>Oomycota</taxon>
        <taxon>Peronosporomycetes</taxon>
        <taxon>Peronosporales</taxon>
        <taxon>Peronosporaceae</taxon>
        <taxon>Phytophthora</taxon>
    </lineage>
</organism>
<feature type="compositionally biased region" description="Low complexity" evidence="1">
    <location>
        <begin position="87"/>
        <end position="99"/>
    </location>
</feature>
<accession>A0A225VSA3</accession>
<dbReference type="OrthoDB" id="146682at2759"/>
<feature type="region of interest" description="Disordered" evidence="1">
    <location>
        <begin position="282"/>
        <end position="350"/>
    </location>
</feature>
<name>A0A225VSA3_9STRA</name>
<dbReference type="EMBL" id="NBNE01003230">
    <property type="protein sequence ID" value="OWZ08222.1"/>
    <property type="molecule type" value="Genomic_DNA"/>
</dbReference>
<evidence type="ECO:0000256" key="1">
    <source>
        <dbReference type="SAM" id="MobiDB-lite"/>
    </source>
</evidence>
<evidence type="ECO:0000313" key="3">
    <source>
        <dbReference type="Proteomes" id="UP000198211"/>
    </source>
</evidence>
<dbReference type="AlphaFoldDB" id="A0A225VSA3"/>
<gene>
    <name evidence="2" type="ORF">PHMEG_00019268</name>
</gene>
<keyword evidence="3" id="KW-1185">Reference proteome</keyword>
<proteinExistence type="predicted"/>
<feature type="compositionally biased region" description="Low complexity" evidence="1">
    <location>
        <begin position="314"/>
        <end position="331"/>
    </location>
</feature>
<feature type="compositionally biased region" description="Pro residues" evidence="1">
    <location>
        <begin position="61"/>
        <end position="71"/>
    </location>
</feature>
<evidence type="ECO:0000313" key="2">
    <source>
        <dbReference type="EMBL" id="OWZ08222.1"/>
    </source>
</evidence>
<comment type="caution">
    <text evidence="2">The sequence shown here is derived from an EMBL/GenBank/DDBJ whole genome shotgun (WGS) entry which is preliminary data.</text>
</comment>